<dbReference type="InterPro" id="IPR005467">
    <property type="entry name" value="His_kinase_dom"/>
</dbReference>
<dbReference type="EMBL" id="CP000780">
    <property type="protein sequence ID" value="ABS54985.1"/>
    <property type="molecule type" value="Genomic_DNA"/>
</dbReference>
<evidence type="ECO:0000313" key="11">
    <source>
        <dbReference type="Proteomes" id="UP000002408"/>
    </source>
</evidence>
<keyword evidence="6" id="KW-0812">Transmembrane</keyword>
<dbReference type="eggNOG" id="arCOG06193">
    <property type="taxonomic scope" value="Archaea"/>
</dbReference>
<dbReference type="SMART" id="SM00086">
    <property type="entry name" value="PAC"/>
    <property type="match status" value="1"/>
</dbReference>
<name>A7I5H4_METB6</name>
<feature type="transmembrane region" description="Helical" evidence="6">
    <location>
        <begin position="42"/>
        <end position="64"/>
    </location>
</feature>
<feature type="transmembrane region" description="Helical" evidence="6">
    <location>
        <begin position="14"/>
        <end position="36"/>
    </location>
</feature>
<dbReference type="Gene3D" id="3.30.565.10">
    <property type="entry name" value="Histidine kinase-like ATPase, C-terminal domain"/>
    <property type="match status" value="1"/>
</dbReference>
<gene>
    <name evidence="10" type="ordered locus">Mboo_0467</name>
</gene>
<dbReference type="InterPro" id="IPR003661">
    <property type="entry name" value="HisK_dim/P_dom"/>
</dbReference>
<feature type="domain" description="PAC" evidence="9">
    <location>
        <begin position="165"/>
        <end position="217"/>
    </location>
</feature>
<dbReference type="RefSeq" id="WP_012106004.1">
    <property type="nucleotide sequence ID" value="NC_009712.1"/>
</dbReference>
<evidence type="ECO:0000256" key="6">
    <source>
        <dbReference type="SAM" id="Phobius"/>
    </source>
</evidence>
<keyword evidence="3" id="KW-0597">Phosphoprotein</keyword>
<dbReference type="SMART" id="SM00387">
    <property type="entry name" value="HATPase_c"/>
    <property type="match status" value="1"/>
</dbReference>
<feature type="domain" description="PAS" evidence="8">
    <location>
        <begin position="91"/>
        <end position="134"/>
    </location>
</feature>
<evidence type="ECO:0000256" key="4">
    <source>
        <dbReference type="ARBA" id="ARBA00022679"/>
    </source>
</evidence>
<protein>
    <recommendedName>
        <fullName evidence="2">histidine kinase</fullName>
        <ecNumber evidence="2">2.7.13.3</ecNumber>
    </recommendedName>
</protein>
<reference evidence="11" key="1">
    <citation type="journal article" date="2015" name="Microbiology">
        <title>Genome of Methanoregula boonei 6A8 reveals adaptations to oligotrophic peatland environments.</title>
        <authorList>
            <person name="Braeuer S."/>
            <person name="Cadillo-Quiroz H."/>
            <person name="Kyrpides N."/>
            <person name="Woyke T."/>
            <person name="Goodwin L."/>
            <person name="Detter C."/>
            <person name="Podell S."/>
            <person name="Yavitt J.B."/>
            <person name="Zinder S.H."/>
        </authorList>
    </citation>
    <scope>NUCLEOTIDE SEQUENCE [LARGE SCALE GENOMIC DNA]</scope>
    <source>
        <strain evidence="11">DSM 21154 / JCM 14090 / 6A8</strain>
    </source>
</reference>
<evidence type="ECO:0000256" key="3">
    <source>
        <dbReference type="ARBA" id="ARBA00022553"/>
    </source>
</evidence>
<dbReference type="EC" id="2.7.13.3" evidence="2"/>
<keyword evidence="4" id="KW-0808">Transferase</keyword>
<dbReference type="Pfam" id="PF02518">
    <property type="entry name" value="HATPase_c"/>
    <property type="match status" value="1"/>
</dbReference>
<dbReference type="PROSITE" id="PS50109">
    <property type="entry name" value="HIS_KIN"/>
    <property type="match status" value="1"/>
</dbReference>
<dbReference type="PANTHER" id="PTHR43304">
    <property type="entry name" value="PHYTOCHROME-LIKE PROTEIN CPH1"/>
    <property type="match status" value="1"/>
</dbReference>
<keyword evidence="6" id="KW-1133">Transmembrane helix</keyword>
<dbReference type="SUPFAM" id="SSF55874">
    <property type="entry name" value="ATPase domain of HSP90 chaperone/DNA topoisomerase II/histidine kinase"/>
    <property type="match status" value="1"/>
</dbReference>
<dbReference type="CDD" id="cd00130">
    <property type="entry name" value="PAS"/>
    <property type="match status" value="1"/>
</dbReference>
<dbReference type="HOGENOM" id="CLU_000445_114_58_2"/>
<dbReference type="InterPro" id="IPR001610">
    <property type="entry name" value="PAC"/>
</dbReference>
<dbReference type="InterPro" id="IPR003594">
    <property type="entry name" value="HATPase_dom"/>
</dbReference>
<evidence type="ECO:0000256" key="1">
    <source>
        <dbReference type="ARBA" id="ARBA00000085"/>
    </source>
</evidence>
<keyword evidence="6" id="KW-0472">Membrane</keyword>
<dbReference type="InterPro" id="IPR036890">
    <property type="entry name" value="HATPase_C_sf"/>
</dbReference>
<evidence type="ECO:0000256" key="5">
    <source>
        <dbReference type="ARBA" id="ARBA00022777"/>
    </source>
</evidence>
<dbReference type="PROSITE" id="PS50112">
    <property type="entry name" value="PAS"/>
    <property type="match status" value="1"/>
</dbReference>
<sequence>MGTKADPTPFDQRLFLIFIVTFASMTAFEFIGQYLYPYEPDWRSNLIISLFASGLAVMLAYFLLSPYYENVSILAEEIKNRHRVERDLREREERLRRTFDQSPVGAALCSPDLRFIRVNNALCTISGYTPEELLTLSIPAITVQKESADLAGCAEALMCGRADLDERDLHLVKKNGDRIWVRLSVSLVRDVEGAPLYFIPMFVDIHDRKLAEDALQKTNRKLSILSSVTRHDIKNQLTGLGVYLQMVRNEVPDNPILQGYISKLVACSEAIDRQIEFTRYYEELGTANAGWFDVYQGILDQAIQLPLEGVMLDPGKKGIYIFTDPLIGKVYYNLIENSIRHGVNVKTIIFDAHETNNGLVIRYTDDGIGIPDAEKEKIFLKGYGKNTGLGLFLIREILATTGISIAETGMTGKGAQFEILVPRGEYRLSPK</sequence>
<dbReference type="NCBIfam" id="TIGR00229">
    <property type="entry name" value="sensory_box"/>
    <property type="match status" value="1"/>
</dbReference>
<dbReference type="Proteomes" id="UP000002408">
    <property type="component" value="Chromosome"/>
</dbReference>
<dbReference type="PRINTS" id="PR00344">
    <property type="entry name" value="BCTRLSENSOR"/>
</dbReference>
<evidence type="ECO:0000313" key="10">
    <source>
        <dbReference type="EMBL" id="ABS54985.1"/>
    </source>
</evidence>
<dbReference type="SMART" id="SM00091">
    <property type="entry name" value="PAS"/>
    <property type="match status" value="1"/>
</dbReference>
<dbReference type="InterPro" id="IPR000014">
    <property type="entry name" value="PAS"/>
</dbReference>
<dbReference type="InterPro" id="IPR035965">
    <property type="entry name" value="PAS-like_dom_sf"/>
</dbReference>
<dbReference type="InterPro" id="IPR000700">
    <property type="entry name" value="PAS-assoc_C"/>
</dbReference>
<dbReference type="KEGG" id="mbn:Mboo_0467"/>
<proteinExistence type="predicted"/>
<keyword evidence="5 10" id="KW-0418">Kinase</keyword>
<dbReference type="AlphaFoldDB" id="A7I5H4"/>
<comment type="catalytic activity">
    <reaction evidence="1">
        <text>ATP + protein L-histidine = ADP + protein N-phospho-L-histidine.</text>
        <dbReference type="EC" id="2.7.13.3"/>
    </reaction>
</comment>
<dbReference type="InterPro" id="IPR004358">
    <property type="entry name" value="Sig_transdc_His_kin-like_C"/>
</dbReference>
<accession>A7I5H4</accession>
<dbReference type="STRING" id="456442.Mboo_0467"/>
<organism evidence="10 11">
    <name type="scientific">Methanoregula boonei (strain DSM 21154 / JCM 14090 / 6A8)</name>
    <dbReference type="NCBI Taxonomy" id="456442"/>
    <lineage>
        <taxon>Archaea</taxon>
        <taxon>Methanobacteriati</taxon>
        <taxon>Methanobacteriota</taxon>
        <taxon>Stenosarchaea group</taxon>
        <taxon>Methanomicrobia</taxon>
        <taxon>Methanomicrobiales</taxon>
        <taxon>Methanoregulaceae</taxon>
        <taxon>Methanoregula</taxon>
    </lineage>
</organism>
<dbReference type="GeneID" id="25393900"/>
<keyword evidence="11" id="KW-1185">Reference proteome</keyword>
<evidence type="ECO:0000259" key="7">
    <source>
        <dbReference type="PROSITE" id="PS50109"/>
    </source>
</evidence>
<dbReference type="CDD" id="cd00075">
    <property type="entry name" value="HATPase"/>
    <property type="match status" value="1"/>
</dbReference>
<dbReference type="InterPro" id="IPR052162">
    <property type="entry name" value="Sensor_kinase/Photoreceptor"/>
</dbReference>
<dbReference type="PANTHER" id="PTHR43304:SF1">
    <property type="entry name" value="PAC DOMAIN-CONTAINING PROTEIN"/>
    <property type="match status" value="1"/>
</dbReference>
<evidence type="ECO:0000256" key="2">
    <source>
        <dbReference type="ARBA" id="ARBA00012438"/>
    </source>
</evidence>
<dbReference type="SUPFAM" id="SSF55785">
    <property type="entry name" value="PYP-like sensor domain (PAS domain)"/>
    <property type="match status" value="1"/>
</dbReference>
<feature type="domain" description="Histidine kinase" evidence="7">
    <location>
        <begin position="327"/>
        <end position="425"/>
    </location>
</feature>
<dbReference type="GO" id="GO:0000155">
    <property type="term" value="F:phosphorelay sensor kinase activity"/>
    <property type="evidence" value="ECO:0007669"/>
    <property type="project" value="InterPro"/>
</dbReference>
<evidence type="ECO:0000259" key="9">
    <source>
        <dbReference type="PROSITE" id="PS50113"/>
    </source>
</evidence>
<dbReference type="CDD" id="cd00082">
    <property type="entry name" value="HisKA"/>
    <property type="match status" value="1"/>
</dbReference>
<evidence type="ECO:0000259" key="8">
    <source>
        <dbReference type="PROSITE" id="PS50112"/>
    </source>
</evidence>
<dbReference type="PROSITE" id="PS50113">
    <property type="entry name" value="PAC"/>
    <property type="match status" value="1"/>
</dbReference>
<dbReference type="Pfam" id="PF13426">
    <property type="entry name" value="PAS_9"/>
    <property type="match status" value="1"/>
</dbReference>
<dbReference type="OrthoDB" id="8127at2157"/>
<dbReference type="Gene3D" id="3.30.450.20">
    <property type="entry name" value="PAS domain"/>
    <property type="match status" value="1"/>
</dbReference>